<gene>
    <name evidence="2" type="ORF">DWW09_18025</name>
</gene>
<dbReference type="Pfam" id="PF14300">
    <property type="entry name" value="DMP19"/>
    <property type="match status" value="1"/>
</dbReference>
<evidence type="ECO:0000313" key="3">
    <source>
        <dbReference type="Proteomes" id="UP000284366"/>
    </source>
</evidence>
<evidence type="ECO:0000259" key="1">
    <source>
        <dbReference type="Pfam" id="PF14300"/>
    </source>
</evidence>
<proteinExistence type="predicted"/>
<dbReference type="AlphaFoldDB" id="A0A412XS03"/>
<dbReference type="InterPro" id="IPR025402">
    <property type="entry name" value="DMP19_C"/>
</dbReference>
<dbReference type="Proteomes" id="UP000284366">
    <property type="component" value="Unassembled WGS sequence"/>
</dbReference>
<feature type="domain" description="DNA mimic protein DMP19 C-terminal" evidence="1">
    <location>
        <begin position="7"/>
        <end position="92"/>
    </location>
</feature>
<accession>A0A412XS03</accession>
<reference evidence="2 3" key="1">
    <citation type="submission" date="2018-08" db="EMBL/GenBank/DDBJ databases">
        <title>A genome reference for cultivated species of the human gut microbiota.</title>
        <authorList>
            <person name="Zou Y."/>
            <person name="Xue W."/>
            <person name="Luo G."/>
        </authorList>
    </citation>
    <scope>NUCLEOTIDE SEQUENCE [LARGE SCALE GENOMIC DNA]</scope>
    <source>
        <strain evidence="2 3">AF14-27</strain>
    </source>
</reference>
<organism evidence="2 3">
    <name type="scientific">Bacteroides clarus</name>
    <dbReference type="NCBI Taxonomy" id="626929"/>
    <lineage>
        <taxon>Bacteria</taxon>
        <taxon>Pseudomonadati</taxon>
        <taxon>Bacteroidota</taxon>
        <taxon>Bacteroidia</taxon>
        <taxon>Bacteroidales</taxon>
        <taxon>Bacteroidaceae</taxon>
        <taxon>Bacteroides</taxon>
    </lineage>
</organism>
<comment type="caution">
    <text evidence="2">The sequence shown here is derived from an EMBL/GenBank/DDBJ whole genome shotgun (WGS) entry which is preliminary data.</text>
</comment>
<protein>
    <submittedName>
        <fullName evidence="2">DUF4375 domain-containing protein</fullName>
    </submittedName>
</protein>
<name>A0A412XS03_9BACE</name>
<evidence type="ECO:0000313" key="2">
    <source>
        <dbReference type="EMBL" id="RGV47838.1"/>
    </source>
</evidence>
<sequence>MGETDSMVAALYWLELEMYNGGFLQFFCNWGYDAYLLAIKGLGAINATYTEQLLLQAYGIIQRLENDSQLQELWDIPKHLTENEITKLNKIDIAIKGLGAINATYTEQLLIQAYGIIQRLENDSQLQELWNIPKHLTENEITKLNKIDEEYWEDKENIMRLMLLKFHSDSVENIDNKA</sequence>
<dbReference type="Gene3D" id="1.20.1420.60">
    <property type="match status" value="1"/>
</dbReference>
<dbReference type="EMBL" id="QRZG01000054">
    <property type="protein sequence ID" value="RGV47838.1"/>
    <property type="molecule type" value="Genomic_DNA"/>
</dbReference>